<dbReference type="Pfam" id="PF01551">
    <property type="entry name" value="Peptidase_M23"/>
    <property type="match status" value="1"/>
</dbReference>
<keyword evidence="7" id="KW-1185">Reference proteome</keyword>
<evidence type="ECO:0000259" key="5">
    <source>
        <dbReference type="Pfam" id="PF01551"/>
    </source>
</evidence>
<dbReference type="Gene3D" id="2.70.70.10">
    <property type="entry name" value="Glucose Permease (Domain IIA)"/>
    <property type="match status" value="1"/>
</dbReference>
<gene>
    <name evidence="6" type="ORF">CJD36_008055</name>
</gene>
<proteinExistence type="predicted"/>
<feature type="domain" description="M23ase beta-sheet core" evidence="5">
    <location>
        <begin position="364"/>
        <end position="448"/>
    </location>
</feature>
<dbReference type="Gene3D" id="6.10.250.3150">
    <property type="match status" value="1"/>
</dbReference>
<name>A0A2S7SXS9_9BACT</name>
<organism evidence="6 7">
    <name type="scientific">Flavipsychrobacter stenotrophus</name>
    <dbReference type="NCBI Taxonomy" id="2077091"/>
    <lineage>
        <taxon>Bacteria</taxon>
        <taxon>Pseudomonadati</taxon>
        <taxon>Bacteroidota</taxon>
        <taxon>Chitinophagia</taxon>
        <taxon>Chitinophagales</taxon>
        <taxon>Chitinophagaceae</taxon>
        <taxon>Flavipsychrobacter</taxon>
    </lineage>
</organism>
<keyword evidence="1 4" id="KW-0732">Signal</keyword>
<dbReference type="InterPro" id="IPR011055">
    <property type="entry name" value="Dup_hybrid_motif"/>
</dbReference>
<dbReference type="Proteomes" id="UP000239872">
    <property type="component" value="Unassembled WGS sequence"/>
</dbReference>
<dbReference type="AlphaFoldDB" id="A0A2S7SXS9"/>
<evidence type="ECO:0000313" key="7">
    <source>
        <dbReference type="Proteomes" id="UP000239872"/>
    </source>
</evidence>
<dbReference type="CDD" id="cd12797">
    <property type="entry name" value="M23_peptidase"/>
    <property type="match status" value="1"/>
</dbReference>
<evidence type="ECO:0000256" key="4">
    <source>
        <dbReference type="SAM" id="SignalP"/>
    </source>
</evidence>
<evidence type="ECO:0000256" key="1">
    <source>
        <dbReference type="ARBA" id="ARBA00022729"/>
    </source>
</evidence>
<dbReference type="InterPro" id="IPR016047">
    <property type="entry name" value="M23ase_b-sheet_dom"/>
</dbReference>
<dbReference type="EMBL" id="PPSL01000002">
    <property type="protein sequence ID" value="PQJ11739.1"/>
    <property type="molecule type" value="Genomic_DNA"/>
</dbReference>
<sequence>MGIFVSHSRFLMRKSCLLFLLAFSFVATAQQKEYVPPTKAQLEAKRKEIQDAINDTEHQLEEIKKNKNATMSQLRALQYKLAQRQTLIGNINEEIGSIDNTIVSSSKEIMTLKQKLELLKVRYAQSLRYAYQTRSSYDMLAFLFSSQDFNDAVRRMKYLKKFREFRKQQVDQIRQTQNQIEHKIGDLNKEKQEKDQLLLNQKQQTVALQGDVQQTNTVIQGLKGKEAELAKEIEKNRIVANRINKAIGVIIEREMAAALKKAEDEEKRRLAAAGKPVTPASNPKDTRPAGNGKPDPSLPYIAPKPKPAKADAPPLMMTPTEVALAANFEGNHGKLYWPVAQGSISDHFGTHPHPLAKSVMVDQAGIDIRTSPSAAVRAVFEGTVSSVFSTGGSDLIVIIQHGNYFTVYNGLASVSVKNGQHVDTRQPIGIVANNDEGEPTVNFQIWKSAGKGAKVKLNPETWIGKAH</sequence>
<comment type="caution">
    <text evidence="6">The sequence shown here is derived from an EMBL/GenBank/DDBJ whole genome shotgun (WGS) entry which is preliminary data.</text>
</comment>
<dbReference type="PANTHER" id="PTHR21666">
    <property type="entry name" value="PEPTIDASE-RELATED"/>
    <property type="match status" value="1"/>
</dbReference>
<keyword evidence="2" id="KW-0175">Coiled coil</keyword>
<feature type="chain" id="PRO_5015696089" description="M23ase beta-sheet core domain-containing protein" evidence="4">
    <location>
        <begin position="30"/>
        <end position="467"/>
    </location>
</feature>
<feature type="region of interest" description="Disordered" evidence="3">
    <location>
        <begin position="267"/>
        <end position="311"/>
    </location>
</feature>
<feature type="coiled-coil region" evidence="2">
    <location>
        <begin position="39"/>
        <end position="80"/>
    </location>
</feature>
<evidence type="ECO:0000313" key="6">
    <source>
        <dbReference type="EMBL" id="PQJ11739.1"/>
    </source>
</evidence>
<feature type="signal peptide" evidence="4">
    <location>
        <begin position="1"/>
        <end position="29"/>
    </location>
</feature>
<dbReference type="SUPFAM" id="SSF51261">
    <property type="entry name" value="Duplicated hybrid motif"/>
    <property type="match status" value="1"/>
</dbReference>
<evidence type="ECO:0000256" key="3">
    <source>
        <dbReference type="SAM" id="MobiDB-lite"/>
    </source>
</evidence>
<dbReference type="InterPro" id="IPR050570">
    <property type="entry name" value="Cell_wall_metabolism_enzyme"/>
</dbReference>
<protein>
    <recommendedName>
        <fullName evidence="5">M23ase beta-sheet core domain-containing protein</fullName>
    </recommendedName>
</protein>
<reference evidence="6 7" key="1">
    <citation type="submission" date="2018-01" db="EMBL/GenBank/DDBJ databases">
        <title>A novel member of the phylum Bacteroidetes isolated from glacier ice.</title>
        <authorList>
            <person name="Liu Q."/>
            <person name="Xin Y.-H."/>
        </authorList>
    </citation>
    <scope>NUCLEOTIDE SEQUENCE [LARGE SCALE GENOMIC DNA]</scope>
    <source>
        <strain evidence="6 7">RB1R16</strain>
    </source>
</reference>
<dbReference type="PANTHER" id="PTHR21666:SF289">
    <property type="entry name" value="L-ALA--D-GLU ENDOPEPTIDASE"/>
    <property type="match status" value="1"/>
</dbReference>
<dbReference type="GO" id="GO:0004222">
    <property type="term" value="F:metalloendopeptidase activity"/>
    <property type="evidence" value="ECO:0007669"/>
    <property type="project" value="TreeGrafter"/>
</dbReference>
<evidence type="ECO:0000256" key="2">
    <source>
        <dbReference type="SAM" id="Coils"/>
    </source>
</evidence>
<accession>A0A2S7SXS9</accession>